<accession>A0AAD7U0H7</accession>
<evidence type="ECO:0000256" key="1">
    <source>
        <dbReference type="ARBA" id="ARBA00005986"/>
    </source>
</evidence>
<evidence type="ECO:0000259" key="2">
    <source>
        <dbReference type="Pfam" id="PF07110"/>
    </source>
</evidence>
<sequence>MVSFAPKEGMSAEDFRAHWLGTHAPLFLSVQIVRANLLKYEQFYADAVPTATTAQIAATIGQESNSVLPTGGGVALLEAETPEKILEIFKDEEFLRVAAPDQANFINHDTVRVLFGHYVTIVEA</sequence>
<comment type="similarity">
    <text evidence="1">Belongs to the tpcK family.</text>
</comment>
<dbReference type="EMBL" id="JAPEVG010000056">
    <property type="protein sequence ID" value="KAJ8488910.1"/>
    <property type="molecule type" value="Genomic_DNA"/>
</dbReference>
<dbReference type="Pfam" id="PF07110">
    <property type="entry name" value="EthD"/>
    <property type="match status" value="1"/>
</dbReference>
<protein>
    <recommendedName>
        <fullName evidence="2">EthD domain-containing protein</fullName>
    </recommendedName>
</protein>
<dbReference type="InterPro" id="IPR011008">
    <property type="entry name" value="Dimeric_a/b-barrel"/>
</dbReference>
<name>A0AAD7U0H7_9APHY</name>
<proteinExistence type="inferred from homology"/>
<organism evidence="3 4">
    <name type="scientific">Trametes cubensis</name>
    <dbReference type="NCBI Taxonomy" id="1111947"/>
    <lineage>
        <taxon>Eukaryota</taxon>
        <taxon>Fungi</taxon>
        <taxon>Dikarya</taxon>
        <taxon>Basidiomycota</taxon>
        <taxon>Agaricomycotina</taxon>
        <taxon>Agaricomycetes</taxon>
        <taxon>Polyporales</taxon>
        <taxon>Polyporaceae</taxon>
        <taxon>Trametes</taxon>
    </lineage>
</organism>
<keyword evidence="4" id="KW-1185">Reference proteome</keyword>
<reference evidence="3" key="1">
    <citation type="submission" date="2022-11" db="EMBL/GenBank/DDBJ databases">
        <title>Genome Sequence of Cubamyces cubensis.</title>
        <authorList>
            <person name="Buettner E."/>
        </authorList>
    </citation>
    <scope>NUCLEOTIDE SEQUENCE</scope>
    <source>
        <strain evidence="3">MPL-01</strain>
    </source>
</reference>
<gene>
    <name evidence="3" type="ORF">ONZ51_g3270</name>
</gene>
<evidence type="ECO:0000313" key="3">
    <source>
        <dbReference type="EMBL" id="KAJ8488910.1"/>
    </source>
</evidence>
<dbReference type="GO" id="GO:0016491">
    <property type="term" value="F:oxidoreductase activity"/>
    <property type="evidence" value="ECO:0007669"/>
    <property type="project" value="InterPro"/>
</dbReference>
<dbReference type="InterPro" id="IPR009799">
    <property type="entry name" value="EthD_dom"/>
</dbReference>
<comment type="caution">
    <text evidence="3">The sequence shown here is derived from an EMBL/GenBank/DDBJ whole genome shotgun (WGS) entry which is preliminary data.</text>
</comment>
<dbReference type="AlphaFoldDB" id="A0AAD7U0H7"/>
<dbReference type="SUPFAM" id="SSF54909">
    <property type="entry name" value="Dimeric alpha+beta barrel"/>
    <property type="match status" value="1"/>
</dbReference>
<evidence type="ECO:0000313" key="4">
    <source>
        <dbReference type="Proteomes" id="UP001215151"/>
    </source>
</evidence>
<feature type="domain" description="EthD" evidence="2">
    <location>
        <begin position="7"/>
        <end position="108"/>
    </location>
</feature>
<dbReference type="Gene3D" id="3.30.70.100">
    <property type="match status" value="1"/>
</dbReference>
<dbReference type="Proteomes" id="UP001215151">
    <property type="component" value="Unassembled WGS sequence"/>
</dbReference>